<evidence type="ECO:0000256" key="2">
    <source>
        <dbReference type="ARBA" id="ARBA00022730"/>
    </source>
</evidence>
<evidence type="ECO:0000256" key="5">
    <source>
        <dbReference type="ARBA" id="ARBA00023274"/>
    </source>
</evidence>
<dbReference type="CDD" id="cd00364">
    <property type="entry name" value="Ribosomal_uS17"/>
    <property type="match status" value="1"/>
</dbReference>
<proteinExistence type="inferred from homology"/>
<dbReference type="NCBIfam" id="NF004123">
    <property type="entry name" value="PRK05610.1"/>
    <property type="match status" value="1"/>
</dbReference>
<comment type="similarity">
    <text evidence="1">Belongs to the universal ribosomal protein uS17 family.</text>
</comment>
<dbReference type="Gene3D" id="2.40.50.140">
    <property type="entry name" value="Nucleic acid-binding proteins"/>
    <property type="match status" value="1"/>
</dbReference>
<name>A0A381U9I3_9ZZZZ</name>
<evidence type="ECO:0008006" key="7">
    <source>
        <dbReference type="Google" id="ProtNLM"/>
    </source>
</evidence>
<dbReference type="EMBL" id="UINC01005957">
    <property type="protein sequence ID" value="SVA24604.1"/>
    <property type="molecule type" value="Genomic_DNA"/>
</dbReference>
<dbReference type="GO" id="GO:0006412">
    <property type="term" value="P:translation"/>
    <property type="evidence" value="ECO:0007669"/>
    <property type="project" value="InterPro"/>
</dbReference>
<dbReference type="PROSITE" id="PS00056">
    <property type="entry name" value="RIBOSOMAL_S17"/>
    <property type="match status" value="1"/>
</dbReference>
<gene>
    <name evidence="6" type="ORF">METZ01_LOCUS77458</name>
</gene>
<evidence type="ECO:0000313" key="6">
    <source>
        <dbReference type="EMBL" id="SVA24604.1"/>
    </source>
</evidence>
<dbReference type="SUPFAM" id="SSF50249">
    <property type="entry name" value="Nucleic acid-binding proteins"/>
    <property type="match status" value="1"/>
</dbReference>
<evidence type="ECO:0000256" key="1">
    <source>
        <dbReference type="ARBA" id="ARBA00010254"/>
    </source>
</evidence>
<accession>A0A381U9I3</accession>
<evidence type="ECO:0000256" key="3">
    <source>
        <dbReference type="ARBA" id="ARBA00022884"/>
    </source>
</evidence>
<organism evidence="6">
    <name type="scientific">marine metagenome</name>
    <dbReference type="NCBI Taxonomy" id="408172"/>
    <lineage>
        <taxon>unclassified sequences</taxon>
        <taxon>metagenomes</taxon>
        <taxon>ecological metagenomes</taxon>
    </lineage>
</organism>
<keyword evidence="5" id="KW-0687">Ribonucleoprotein</keyword>
<dbReference type="PANTHER" id="PTHR10744">
    <property type="entry name" value="40S RIBOSOMAL PROTEIN S11 FAMILY MEMBER"/>
    <property type="match status" value="1"/>
</dbReference>
<dbReference type="GO" id="GO:0003735">
    <property type="term" value="F:structural constituent of ribosome"/>
    <property type="evidence" value="ECO:0007669"/>
    <property type="project" value="InterPro"/>
</dbReference>
<dbReference type="GO" id="GO:0019843">
    <property type="term" value="F:rRNA binding"/>
    <property type="evidence" value="ECO:0007669"/>
    <property type="project" value="UniProtKB-KW"/>
</dbReference>
<keyword evidence="3" id="KW-0694">RNA-binding</keyword>
<dbReference type="InterPro" id="IPR012340">
    <property type="entry name" value="NA-bd_OB-fold"/>
</dbReference>
<evidence type="ECO:0000256" key="4">
    <source>
        <dbReference type="ARBA" id="ARBA00022980"/>
    </source>
</evidence>
<dbReference type="HAMAP" id="MF_01345_B">
    <property type="entry name" value="Ribosomal_uS17_B"/>
    <property type="match status" value="1"/>
</dbReference>
<protein>
    <recommendedName>
        <fullName evidence="7">30S ribosomal protein S17</fullName>
    </recommendedName>
</protein>
<sequence>MGTKAEIQGVVVSDKMDQSVVVAVERRVRHKLYGKIQRRTSKFMAHDSSNGAKMGDVVAIVETRPLSRRKRWAVTRVVERAQTI</sequence>
<keyword evidence="2" id="KW-0699">rRNA-binding</keyword>
<dbReference type="PANTHER" id="PTHR10744:SF1">
    <property type="entry name" value="SMALL RIBOSOMAL SUBUNIT PROTEIN US17M"/>
    <property type="match status" value="1"/>
</dbReference>
<dbReference type="AlphaFoldDB" id="A0A381U9I3"/>
<dbReference type="NCBIfam" id="TIGR03635">
    <property type="entry name" value="uS17_bact"/>
    <property type="match status" value="1"/>
</dbReference>
<reference evidence="6" key="1">
    <citation type="submission" date="2018-05" db="EMBL/GenBank/DDBJ databases">
        <authorList>
            <person name="Lanie J.A."/>
            <person name="Ng W.-L."/>
            <person name="Kazmierczak K.M."/>
            <person name="Andrzejewski T.M."/>
            <person name="Davidsen T.M."/>
            <person name="Wayne K.J."/>
            <person name="Tettelin H."/>
            <person name="Glass J.I."/>
            <person name="Rusch D."/>
            <person name="Podicherti R."/>
            <person name="Tsui H.-C.T."/>
            <person name="Winkler M.E."/>
        </authorList>
    </citation>
    <scope>NUCLEOTIDE SEQUENCE</scope>
</reference>
<dbReference type="PRINTS" id="PR00973">
    <property type="entry name" value="RIBOSOMALS17"/>
</dbReference>
<dbReference type="InterPro" id="IPR000266">
    <property type="entry name" value="Ribosomal_uS17"/>
</dbReference>
<dbReference type="InterPro" id="IPR019979">
    <property type="entry name" value="Ribosomal_uS17_CS"/>
</dbReference>
<dbReference type="InterPro" id="IPR019984">
    <property type="entry name" value="Ribosomal_uS17_bact/chlr"/>
</dbReference>
<keyword evidence="4" id="KW-0689">Ribosomal protein</keyword>
<dbReference type="GO" id="GO:0022627">
    <property type="term" value="C:cytosolic small ribosomal subunit"/>
    <property type="evidence" value="ECO:0007669"/>
    <property type="project" value="TreeGrafter"/>
</dbReference>
<dbReference type="Pfam" id="PF00366">
    <property type="entry name" value="Ribosomal_S17"/>
    <property type="match status" value="1"/>
</dbReference>